<dbReference type="HAMAP" id="MF_00562">
    <property type="entry name" value="Deacylase_DtdA"/>
    <property type="match status" value="1"/>
</dbReference>
<dbReference type="Gene3D" id="3.40.50.10700">
    <property type="entry name" value="AF0625-like"/>
    <property type="match status" value="1"/>
</dbReference>
<comment type="catalytic activity">
    <reaction evidence="4">
        <text>a D-aminoacyl-tRNA + H2O = a tRNA + a D-alpha-amino acid + H(+)</text>
        <dbReference type="Rhea" id="RHEA:13953"/>
        <dbReference type="Rhea" id="RHEA-COMP:10123"/>
        <dbReference type="Rhea" id="RHEA-COMP:10124"/>
        <dbReference type="ChEBI" id="CHEBI:15377"/>
        <dbReference type="ChEBI" id="CHEBI:15378"/>
        <dbReference type="ChEBI" id="CHEBI:59871"/>
        <dbReference type="ChEBI" id="CHEBI:78442"/>
        <dbReference type="ChEBI" id="CHEBI:79333"/>
        <dbReference type="EC" id="3.1.1.96"/>
    </reaction>
</comment>
<dbReference type="PANTHER" id="PTHR34667">
    <property type="entry name" value="D-AMINOACYL-TRNA DEACYLASE"/>
    <property type="match status" value="1"/>
</dbReference>
<dbReference type="EC" id="3.1.1.96" evidence="4"/>
<comment type="subunit">
    <text evidence="4">Monomer.</text>
</comment>
<name>A0A211YLB8_9CREN</name>
<dbReference type="Proteomes" id="UP000196694">
    <property type="component" value="Unassembled WGS sequence"/>
</dbReference>
<dbReference type="SUPFAM" id="SSF142535">
    <property type="entry name" value="AF0625-like"/>
    <property type="match status" value="1"/>
</dbReference>
<gene>
    <name evidence="4" type="primary">dtdA</name>
    <name evidence="5" type="ORF">Pdsh_10435</name>
</gene>
<sequence length="285" mass="31795">MPLVSMENRDRRILVVYSVSDPAGSGAAEALARLSDWEKCSLDRAVSCLYEPGLSVYLAGFRDDSIHMDFLDEIAPSKTAAYIVLSRHSGGKPTLTVHYTGNPGPEAPYGGRPYELSYTWPRLMASLLREYKRVAEKTGLLGEFSLSLEATHHGPTSLARPIVFIEIGSSENEWRRRDTHMAMAETVYNVLLRGWLNEPCSKVAIGVGDTHYPAKHTKAILEKGVCYTHIFSKHVLENLNEELLKQAVEKSMDPVDTILYSKIPSRIRSIIKMFAEKKGLGVEKV</sequence>
<dbReference type="EMBL" id="NCQP01000009">
    <property type="protein sequence ID" value="OWJ53843.1"/>
    <property type="molecule type" value="Genomic_DNA"/>
</dbReference>
<dbReference type="InterPro" id="IPR007508">
    <property type="entry name" value="DtdA"/>
</dbReference>
<accession>A0A211YLB8</accession>
<proteinExistence type="inferred from homology"/>
<evidence type="ECO:0000256" key="3">
    <source>
        <dbReference type="ARBA" id="ARBA00022833"/>
    </source>
</evidence>
<comment type="similarity">
    <text evidence="4">Belongs to the DtdA deacylase family.</text>
</comment>
<evidence type="ECO:0000256" key="2">
    <source>
        <dbReference type="ARBA" id="ARBA00022801"/>
    </source>
</evidence>
<dbReference type="PANTHER" id="PTHR34667:SF1">
    <property type="entry name" value="D-AMINOACYL-TRNA DEACYLASE"/>
    <property type="match status" value="1"/>
</dbReference>
<protein>
    <recommendedName>
        <fullName evidence="4">D-aminoacyl-tRNA deacylase</fullName>
        <ecNumber evidence="4">3.1.1.96</ecNumber>
    </recommendedName>
</protein>
<organism evidence="5 6">
    <name type="scientific">Pyrodictium delaneyi</name>
    <dbReference type="NCBI Taxonomy" id="1273541"/>
    <lineage>
        <taxon>Archaea</taxon>
        <taxon>Thermoproteota</taxon>
        <taxon>Thermoprotei</taxon>
        <taxon>Desulfurococcales</taxon>
        <taxon>Pyrodictiaceae</taxon>
        <taxon>Pyrodictium</taxon>
    </lineage>
</organism>
<keyword evidence="3 4" id="KW-0862">Zinc</keyword>
<dbReference type="GO" id="GO:0106026">
    <property type="term" value="F:Gly-tRNA(Ala) deacylase activity"/>
    <property type="evidence" value="ECO:0007669"/>
    <property type="project" value="RHEA"/>
</dbReference>
<dbReference type="PIRSF" id="PIRSF016210">
    <property type="entry name" value="UCP016210"/>
    <property type="match status" value="1"/>
</dbReference>
<dbReference type="Pfam" id="PF04414">
    <property type="entry name" value="tRNA_deacylase"/>
    <property type="match status" value="1"/>
</dbReference>
<dbReference type="AlphaFoldDB" id="A0A211YLB8"/>
<comment type="cofactor">
    <cofactor evidence="4">
        <name>Zn(2+)</name>
        <dbReference type="ChEBI" id="CHEBI:29105"/>
    </cofactor>
    <text evidence="4">Binds 2 Zn(2+) ions per subunit.</text>
</comment>
<evidence type="ECO:0000313" key="5">
    <source>
        <dbReference type="EMBL" id="OWJ53843.1"/>
    </source>
</evidence>
<keyword evidence="6" id="KW-1185">Reference proteome</keyword>
<evidence type="ECO:0000256" key="4">
    <source>
        <dbReference type="HAMAP-Rule" id="MF_00562"/>
    </source>
</evidence>
<dbReference type="Gene3D" id="3.40.630.50">
    <property type="entry name" value="AF0625-like"/>
    <property type="match status" value="1"/>
</dbReference>
<reference evidence="5 6" key="1">
    <citation type="submission" date="2017-05" db="EMBL/GenBank/DDBJ databases">
        <title>The draft genome of the hyperthermophilic archaeon 'Pyrodictium delaneyi strain Hulk', an iron and nitrate reducer, reveals the capacity for sulfate reduction.</title>
        <authorList>
            <person name="Demey L.M."/>
            <person name="Miller C."/>
            <person name="Manzella M."/>
            <person name="Reguera G."/>
            <person name="Kashefi K."/>
        </authorList>
    </citation>
    <scope>NUCLEOTIDE SEQUENCE [LARGE SCALE GENOMIC DNA]</scope>
    <source>
        <strain evidence="5 6">Hulk</strain>
    </source>
</reference>
<comment type="catalytic activity">
    <reaction evidence="4">
        <text>glycyl-tRNA(Ala) + H2O = tRNA(Ala) + glycine + H(+)</text>
        <dbReference type="Rhea" id="RHEA:53744"/>
        <dbReference type="Rhea" id="RHEA-COMP:9657"/>
        <dbReference type="Rhea" id="RHEA-COMP:13640"/>
        <dbReference type="ChEBI" id="CHEBI:15377"/>
        <dbReference type="ChEBI" id="CHEBI:15378"/>
        <dbReference type="ChEBI" id="CHEBI:57305"/>
        <dbReference type="ChEBI" id="CHEBI:78442"/>
        <dbReference type="ChEBI" id="CHEBI:78522"/>
        <dbReference type="EC" id="3.1.1.96"/>
    </reaction>
</comment>
<evidence type="ECO:0000256" key="1">
    <source>
        <dbReference type="ARBA" id="ARBA00022723"/>
    </source>
</evidence>
<dbReference type="NCBIfam" id="NF003072">
    <property type="entry name" value="PRK03995.1-4"/>
    <property type="match status" value="1"/>
</dbReference>
<keyword evidence="1 4" id="KW-0479">Metal-binding</keyword>
<dbReference type="GO" id="GO:0019478">
    <property type="term" value="P:D-amino acid catabolic process"/>
    <property type="evidence" value="ECO:0007669"/>
    <property type="project" value="UniProtKB-UniRule"/>
</dbReference>
<comment type="caution">
    <text evidence="5">The sequence shown here is derived from an EMBL/GenBank/DDBJ whole genome shotgun (WGS) entry which is preliminary data.</text>
</comment>
<keyword evidence="2 4" id="KW-0378">Hydrolase</keyword>
<dbReference type="GO" id="GO:0051499">
    <property type="term" value="F:D-aminoacyl-tRNA deacylase activity"/>
    <property type="evidence" value="ECO:0007669"/>
    <property type="project" value="UniProtKB-UniRule"/>
</dbReference>
<evidence type="ECO:0000313" key="6">
    <source>
        <dbReference type="Proteomes" id="UP000196694"/>
    </source>
</evidence>
<dbReference type="InterPro" id="IPR018033">
    <property type="entry name" value="Deacylase_DtdA_archaea"/>
</dbReference>
<comment type="function">
    <text evidence="4">D-aminoacyl-tRNA deacylase with broad substrate specificity. By recycling D-aminoacyl-tRNA to D-amino acids and free tRNA molecules, this enzyme counteracts the toxicity associated with the formation of D-aminoacyl-tRNA entities in vivo.</text>
</comment>
<dbReference type="GO" id="GO:0008270">
    <property type="term" value="F:zinc ion binding"/>
    <property type="evidence" value="ECO:0007669"/>
    <property type="project" value="UniProtKB-UniRule"/>
</dbReference>